<feature type="active site" description="Tele-phosphohistidine intermediate" evidence="18">
    <location>
        <position position="208"/>
    </location>
</feature>
<dbReference type="InterPro" id="IPR018274">
    <property type="entry name" value="PEP_util_AS"/>
</dbReference>
<dbReference type="PIRSF" id="PIRSF000732">
    <property type="entry name" value="PTS_enzyme_I"/>
    <property type="match status" value="1"/>
</dbReference>
<keyword evidence="8 17" id="KW-0813">Transport</keyword>
<dbReference type="EC" id="2.7.3.9" evidence="6 17"/>
<dbReference type="InterPro" id="IPR036637">
    <property type="entry name" value="Phosphohistidine_dom_sf"/>
</dbReference>
<dbReference type="EMBL" id="JAPNKE010000002">
    <property type="protein sequence ID" value="MCY1007502.1"/>
    <property type="molecule type" value="Genomic_DNA"/>
</dbReference>
<feature type="binding site" evidence="19">
    <location>
        <position position="351"/>
    </location>
    <ligand>
        <name>phosphoenolpyruvate</name>
        <dbReference type="ChEBI" id="CHEBI:58702"/>
    </ligand>
</feature>
<evidence type="ECO:0000256" key="7">
    <source>
        <dbReference type="ARBA" id="ARBA00016544"/>
    </source>
</evidence>
<dbReference type="Proteomes" id="UP001150924">
    <property type="component" value="Unassembled WGS sequence"/>
</dbReference>
<feature type="domain" description="PEP-utilising enzyme mobile" evidence="21">
    <location>
        <begin position="172"/>
        <end position="244"/>
    </location>
</feature>
<dbReference type="InterPro" id="IPR050499">
    <property type="entry name" value="PEP-utilizing_PTS_enzyme"/>
</dbReference>
<evidence type="ECO:0000313" key="25">
    <source>
        <dbReference type="Proteomes" id="UP001150924"/>
    </source>
</evidence>
<dbReference type="InterPro" id="IPR008731">
    <property type="entry name" value="PTS_EIN"/>
</dbReference>
<comment type="caution">
    <text evidence="24">The sequence shown here is derived from an EMBL/GenBank/DDBJ whole genome shotgun (WGS) entry which is preliminary data.</text>
</comment>
<dbReference type="GO" id="GO:0009401">
    <property type="term" value="P:phosphoenolpyruvate-dependent sugar phosphotransferase system"/>
    <property type="evidence" value="ECO:0007669"/>
    <property type="project" value="UniProtKB-KW"/>
</dbReference>
<evidence type="ECO:0000256" key="13">
    <source>
        <dbReference type="ARBA" id="ARBA00022723"/>
    </source>
</evidence>
<evidence type="ECO:0000256" key="12">
    <source>
        <dbReference type="ARBA" id="ARBA00022683"/>
    </source>
</evidence>
<dbReference type="SUPFAM" id="SSF47831">
    <property type="entry name" value="Enzyme I of the PEP:sugar phosphotransferase system HPr-binding (sub)domain"/>
    <property type="match status" value="1"/>
</dbReference>
<dbReference type="GO" id="GO:0008965">
    <property type="term" value="F:phosphoenolpyruvate-protein phosphotransferase activity"/>
    <property type="evidence" value="ECO:0007669"/>
    <property type="project" value="UniProtKB-EC"/>
</dbReference>
<dbReference type="InterPro" id="IPR006318">
    <property type="entry name" value="PTS_EI-like"/>
</dbReference>
<sequence>MNDGAESAAFSGLFRQTDLGLRREMDGAAASPGVGIGPAYVVDRRRVHVLHTHIERERVEPEIERLHEALRACRQQIEVVKSKLPHGEHRQILKAQQMILRDPDLIQRTETLIREELANAEWALTTVTDQILEVLGHADDNYIRERGSDLTYLIENVLQALLGEHGDEIDPPAGSVVVAQDLSPADTARMHRCQVAGLVTGVGGKTSHSAIMARSLQIPAVVGVDDVLAAVDAGDLIVVDAVRGRIIVRPTPEEVAHFHAERERHLAFEQKIRKEHAFPAVSLDGLHVRVRANIAISEELDLALRHGAEGVGLYRSEYMFMNRDTLPSEEEHYRMAKHVLRRCAPYTVVFRTFDLGADKPTKLLELEDERNPAMGMRSLRLALRERDMFLAQLRGFLRAGVHGPLAIMLPLVGGVDELGAGLDAIEEARDQLATAGVAHADDIDIGVMIETPAAALTAEHFARRVDFLSIGTNDLIQYTLAIDRENEAVSYLYQPMHPAILRLIKEVAEAGARNHVPVSLCGEMAADPRYTWVLLGLGVAELSMHPSAIPVIKHIIRSSKTDDMKELAERVLKVDSASEADELVLATMRARFPEHLRHGCSEGEGGP</sequence>
<keyword evidence="25" id="KW-1185">Reference proteome</keyword>
<accession>A0A9X3ENR3</accession>
<dbReference type="PANTHER" id="PTHR46244:SF3">
    <property type="entry name" value="PHOSPHOENOLPYRUVATE-PROTEIN PHOSPHOTRANSFERASE"/>
    <property type="match status" value="1"/>
</dbReference>
<dbReference type="InterPro" id="IPR024692">
    <property type="entry name" value="PTS_EI"/>
</dbReference>
<dbReference type="Pfam" id="PF02896">
    <property type="entry name" value="PEP-utilizers_C"/>
    <property type="match status" value="1"/>
</dbReference>
<dbReference type="AlphaFoldDB" id="A0A9X3ENR3"/>
<comment type="cofactor">
    <cofactor evidence="2 17 20">
        <name>Mg(2+)</name>
        <dbReference type="ChEBI" id="CHEBI:18420"/>
    </cofactor>
</comment>
<evidence type="ECO:0000256" key="20">
    <source>
        <dbReference type="PIRSR" id="PIRSR000732-3"/>
    </source>
</evidence>
<feature type="domain" description="Phosphotransferase system enzyme I N-terminal" evidence="23">
    <location>
        <begin position="27"/>
        <end position="146"/>
    </location>
</feature>
<evidence type="ECO:0000256" key="8">
    <source>
        <dbReference type="ARBA" id="ARBA00022448"/>
    </source>
</evidence>
<keyword evidence="15 17" id="KW-0460">Magnesium</keyword>
<feature type="active site" description="Proton donor" evidence="18">
    <location>
        <position position="521"/>
    </location>
</feature>
<dbReference type="GO" id="GO:0046872">
    <property type="term" value="F:metal ion binding"/>
    <property type="evidence" value="ECO:0007669"/>
    <property type="project" value="UniProtKB-KW"/>
</dbReference>
<dbReference type="Pfam" id="PF05524">
    <property type="entry name" value="PEP-utilisers_N"/>
    <property type="match status" value="1"/>
</dbReference>
<feature type="binding site" evidence="19">
    <location>
        <begin position="473"/>
        <end position="474"/>
    </location>
    <ligand>
        <name>phosphoenolpyruvate</name>
        <dbReference type="ChEBI" id="CHEBI:58702"/>
    </ligand>
</feature>
<dbReference type="InterPro" id="IPR015813">
    <property type="entry name" value="Pyrv/PenolPyrv_kinase-like_dom"/>
</dbReference>
<keyword evidence="11 17" id="KW-0808">Transferase</keyword>
<evidence type="ECO:0000256" key="10">
    <source>
        <dbReference type="ARBA" id="ARBA00022597"/>
    </source>
</evidence>
<evidence type="ECO:0000259" key="22">
    <source>
        <dbReference type="Pfam" id="PF02896"/>
    </source>
</evidence>
<comment type="function">
    <text evidence="3 17">General (non sugar-specific) component of the phosphoenolpyruvate-dependent sugar phosphotransferase system (sugar PTS). This major carbohydrate active-transport system catalyzes the phosphorylation of incoming sugar substrates concomitantly with their translocation across the cell membrane. Enzyme I transfers the phosphoryl group from phosphoenolpyruvate (PEP) to the phosphoryl carrier protein (HPr).</text>
</comment>
<evidence type="ECO:0000259" key="23">
    <source>
        <dbReference type="Pfam" id="PF05524"/>
    </source>
</evidence>
<dbReference type="SUPFAM" id="SSF52009">
    <property type="entry name" value="Phosphohistidine domain"/>
    <property type="match status" value="1"/>
</dbReference>
<evidence type="ECO:0000256" key="2">
    <source>
        <dbReference type="ARBA" id="ARBA00001946"/>
    </source>
</evidence>
<dbReference type="PANTHER" id="PTHR46244">
    <property type="entry name" value="PHOSPHOENOLPYRUVATE-PROTEIN PHOSPHOTRANSFERASE"/>
    <property type="match status" value="1"/>
</dbReference>
<feature type="binding site" evidence="20">
    <location>
        <position position="474"/>
    </location>
    <ligand>
        <name>Mg(2+)</name>
        <dbReference type="ChEBI" id="CHEBI:18420"/>
    </ligand>
</feature>
<dbReference type="InterPro" id="IPR023151">
    <property type="entry name" value="PEP_util_CS"/>
</dbReference>
<dbReference type="PROSITE" id="PS00742">
    <property type="entry name" value="PEP_ENZYMES_2"/>
    <property type="match status" value="1"/>
</dbReference>
<keyword evidence="10 17" id="KW-0762">Sugar transport</keyword>
<evidence type="ECO:0000256" key="3">
    <source>
        <dbReference type="ARBA" id="ARBA00002728"/>
    </source>
</evidence>
<keyword evidence="13 17" id="KW-0479">Metal-binding</keyword>
<dbReference type="RefSeq" id="WP_267770130.1">
    <property type="nucleotide sequence ID" value="NZ_JAPNKE010000002.1"/>
</dbReference>
<comment type="subcellular location">
    <subcellularLocation>
        <location evidence="4 17">Cytoplasm</location>
    </subcellularLocation>
</comment>
<keyword evidence="9 17" id="KW-0963">Cytoplasm</keyword>
<keyword evidence="14 17" id="KW-0418">Kinase</keyword>
<dbReference type="GO" id="GO:0016301">
    <property type="term" value="F:kinase activity"/>
    <property type="evidence" value="ECO:0007669"/>
    <property type="project" value="UniProtKB-KW"/>
</dbReference>
<dbReference type="InterPro" id="IPR036618">
    <property type="entry name" value="PtsI_HPr-bd_sf"/>
</dbReference>
<dbReference type="NCBIfam" id="TIGR01417">
    <property type="entry name" value="PTS_I_fam"/>
    <property type="match status" value="1"/>
</dbReference>
<evidence type="ECO:0000313" key="24">
    <source>
        <dbReference type="EMBL" id="MCY1007502.1"/>
    </source>
</evidence>
<dbReference type="GO" id="GO:0005737">
    <property type="term" value="C:cytoplasm"/>
    <property type="evidence" value="ECO:0007669"/>
    <property type="project" value="UniProtKB-SubCell"/>
</dbReference>
<name>A0A9X3ENR3_9BACT</name>
<feature type="binding site" evidence="19">
    <location>
        <position position="315"/>
    </location>
    <ligand>
        <name>phosphoenolpyruvate</name>
        <dbReference type="ChEBI" id="CHEBI:58702"/>
    </ligand>
</feature>
<comment type="similarity">
    <text evidence="5 17">Belongs to the PEP-utilizing enzyme family.</text>
</comment>
<evidence type="ECO:0000256" key="5">
    <source>
        <dbReference type="ARBA" id="ARBA00007837"/>
    </source>
</evidence>
<evidence type="ECO:0000256" key="18">
    <source>
        <dbReference type="PIRSR" id="PIRSR000732-1"/>
    </source>
</evidence>
<feature type="binding site" evidence="20">
    <location>
        <position position="450"/>
    </location>
    <ligand>
        <name>Mg(2+)</name>
        <dbReference type="ChEBI" id="CHEBI:18420"/>
    </ligand>
</feature>
<evidence type="ECO:0000256" key="15">
    <source>
        <dbReference type="ARBA" id="ARBA00022842"/>
    </source>
</evidence>
<comment type="catalytic activity">
    <reaction evidence="1 17">
        <text>L-histidyl-[protein] + phosphoenolpyruvate = N(pros)-phospho-L-histidyl-[protein] + pyruvate</text>
        <dbReference type="Rhea" id="RHEA:23880"/>
        <dbReference type="Rhea" id="RHEA-COMP:9745"/>
        <dbReference type="Rhea" id="RHEA-COMP:9746"/>
        <dbReference type="ChEBI" id="CHEBI:15361"/>
        <dbReference type="ChEBI" id="CHEBI:29979"/>
        <dbReference type="ChEBI" id="CHEBI:58702"/>
        <dbReference type="ChEBI" id="CHEBI:64837"/>
        <dbReference type="EC" id="2.7.3.9"/>
    </reaction>
</comment>
<evidence type="ECO:0000259" key="21">
    <source>
        <dbReference type="Pfam" id="PF00391"/>
    </source>
</evidence>
<dbReference type="InterPro" id="IPR040442">
    <property type="entry name" value="Pyrv_kinase-like_dom_sf"/>
</dbReference>
<dbReference type="PRINTS" id="PR01736">
    <property type="entry name" value="PHPHTRNFRASE"/>
</dbReference>
<gene>
    <name evidence="24" type="primary">ptsP</name>
    <name evidence="24" type="ORF">OV079_18485</name>
</gene>
<protein>
    <recommendedName>
        <fullName evidence="7 17">Phosphoenolpyruvate-protein phosphotransferase</fullName>
        <ecNumber evidence="6 17">2.7.3.9</ecNumber>
    </recommendedName>
    <alternativeName>
        <fullName evidence="16 17">Phosphotransferase system, enzyme I</fullName>
    </alternativeName>
</protein>
<proteinExistence type="inferred from homology"/>
<evidence type="ECO:0000256" key="4">
    <source>
        <dbReference type="ARBA" id="ARBA00004496"/>
    </source>
</evidence>
<dbReference type="Gene3D" id="3.50.30.10">
    <property type="entry name" value="Phosphohistidine domain"/>
    <property type="match status" value="1"/>
</dbReference>
<evidence type="ECO:0000256" key="14">
    <source>
        <dbReference type="ARBA" id="ARBA00022777"/>
    </source>
</evidence>
<evidence type="ECO:0000256" key="9">
    <source>
        <dbReference type="ARBA" id="ARBA00022490"/>
    </source>
</evidence>
<reference evidence="24" key="1">
    <citation type="submission" date="2022-11" db="EMBL/GenBank/DDBJ databases">
        <title>Minimal conservation of predation-associated metabolite biosynthetic gene clusters underscores biosynthetic potential of Myxococcota including descriptions for ten novel species: Archangium lansinium sp. nov., Myxococcus landrumus sp. nov., Nannocystis bai.</title>
        <authorList>
            <person name="Ahearne A."/>
            <person name="Stevens C."/>
            <person name="Phillips K."/>
        </authorList>
    </citation>
    <scope>NUCLEOTIDE SEQUENCE</scope>
    <source>
        <strain evidence="24">Na p29</strain>
    </source>
</reference>
<dbReference type="InterPro" id="IPR008279">
    <property type="entry name" value="PEP-util_enz_mobile_dom"/>
</dbReference>
<dbReference type="InterPro" id="IPR000121">
    <property type="entry name" value="PEP_util_C"/>
</dbReference>
<evidence type="ECO:0000256" key="19">
    <source>
        <dbReference type="PIRSR" id="PIRSR000732-2"/>
    </source>
</evidence>
<feature type="domain" description="PEP-utilising enzyme C-terminal" evidence="22">
    <location>
        <begin position="272"/>
        <end position="559"/>
    </location>
</feature>
<dbReference type="PROSITE" id="PS00370">
    <property type="entry name" value="PEP_ENZYMES_PHOS_SITE"/>
    <property type="match status" value="1"/>
</dbReference>
<dbReference type="Pfam" id="PF00391">
    <property type="entry name" value="PEP-utilizers"/>
    <property type="match status" value="1"/>
</dbReference>
<feature type="binding site" evidence="19">
    <location>
        <position position="484"/>
    </location>
    <ligand>
        <name>phosphoenolpyruvate</name>
        <dbReference type="ChEBI" id="CHEBI:58702"/>
    </ligand>
</feature>
<evidence type="ECO:0000256" key="6">
    <source>
        <dbReference type="ARBA" id="ARBA00012232"/>
    </source>
</evidence>
<keyword evidence="12 17" id="KW-0598">Phosphotransferase system</keyword>
<dbReference type="Gene3D" id="1.10.274.10">
    <property type="entry name" value="PtsI, HPr-binding domain"/>
    <property type="match status" value="1"/>
</dbReference>
<evidence type="ECO:0000256" key="17">
    <source>
        <dbReference type="PIRNR" id="PIRNR000732"/>
    </source>
</evidence>
<evidence type="ECO:0000256" key="16">
    <source>
        <dbReference type="ARBA" id="ARBA00033235"/>
    </source>
</evidence>
<evidence type="ECO:0000256" key="11">
    <source>
        <dbReference type="ARBA" id="ARBA00022679"/>
    </source>
</evidence>
<organism evidence="24 25">
    <name type="scientific">Nannocystis pusilla</name>
    <dbReference type="NCBI Taxonomy" id="889268"/>
    <lineage>
        <taxon>Bacteria</taxon>
        <taxon>Pseudomonadati</taxon>
        <taxon>Myxococcota</taxon>
        <taxon>Polyangia</taxon>
        <taxon>Nannocystales</taxon>
        <taxon>Nannocystaceae</taxon>
        <taxon>Nannocystis</taxon>
    </lineage>
</organism>
<dbReference type="SUPFAM" id="SSF51621">
    <property type="entry name" value="Phosphoenolpyruvate/pyruvate domain"/>
    <property type="match status" value="1"/>
</dbReference>
<dbReference type="Gene3D" id="3.20.20.60">
    <property type="entry name" value="Phosphoenolpyruvate-binding domains"/>
    <property type="match status" value="1"/>
</dbReference>
<evidence type="ECO:0000256" key="1">
    <source>
        <dbReference type="ARBA" id="ARBA00000683"/>
    </source>
</evidence>